<gene>
    <name evidence="3" type="ORF">BDP27DRAFT_1249148</name>
</gene>
<dbReference type="Gene3D" id="3.10.10.10">
    <property type="entry name" value="HIV Type 1 Reverse Transcriptase, subunit A, domain 1"/>
    <property type="match status" value="1"/>
</dbReference>
<dbReference type="SUPFAM" id="SSF56672">
    <property type="entry name" value="DNA/RNA polymerases"/>
    <property type="match status" value="1"/>
</dbReference>
<name>A0A9P5TV34_9AGAR</name>
<comment type="caution">
    <text evidence="3">The sequence shown here is derived from an EMBL/GenBank/DDBJ whole genome shotgun (WGS) entry which is preliminary data.</text>
</comment>
<feature type="transmembrane region" description="Helical" evidence="2">
    <location>
        <begin position="235"/>
        <end position="254"/>
    </location>
</feature>
<organism evidence="3 4">
    <name type="scientific">Rhodocollybia butyracea</name>
    <dbReference type="NCBI Taxonomy" id="206335"/>
    <lineage>
        <taxon>Eukaryota</taxon>
        <taxon>Fungi</taxon>
        <taxon>Dikarya</taxon>
        <taxon>Basidiomycota</taxon>
        <taxon>Agaricomycotina</taxon>
        <taxon>Agaricomycetes</taxon>
        <taxon>Agaricomycetidae</taxon>
        <taxon>Agaricales</taxon>
        <taxon>Marasmiineae</taxon>
        <taxon>Omphalotaceae</taxon>
        <taxon>Rhodocollybia</taxon>
    </lineage>
</organism>
<feature type="compositionally biased region" description="Basic and acidic residues" evidence="1">
    <location>
        <begin position="1"/>
        <end position="10"/>
    </location>
</feature>
<evidence type="ECO:0000256" key="2">
    <source>
        <dbReference type="SAM" id="Phobius"/>
    </source>
</evidence>
<feature type="region of interest" description="Disordered" evidence="1">
    <location>
        <begin position="1"/>
        <end position="24"/>
    </location>
</feature>
<evidence type="ECO:0000313" key="4">
    <source>
        <dbReference type="Proteomes" id="UP000772434"/>
    </source>
</evidence>
<keyword evidence="2" id="KW-0472">Membrane</keyword>
<reference evidence="3" key="1">
    <citation type="submission" date="2020-11" db="EMBL/GenBank/DDBJ databases">
        <authorList>
            <consortium name="DOE Joint Genome Institute"/>
            <person name="Ahrendt S."/>
            <person name="Riley R."/>
            <person name="Andreopoulos W."/>
            <person name="Labutti K."/>
            <person name="Pangilinan J."/>
            <person name="Ruiz-Duenas F.J."/>
            <person name="Barrasa J.M."/>
            <person name="Sanchez-Garcia M."/>
            <person name="Camarero S."/>
            <person name="Miyauchi S."/>
            <person name="Serrano A."/>
            <person name="Linde D."/>
            <person name="Babiker R."/>
            <person name="Drula E."/>
            <person name="Ayuso-Fernandez I."/>
            <person name="Pacheco R."/>
            <person name="Padilla G."/>
            <person name="Ferreira P."/>
            <person name="Barriuso J."/>
            <person name="Kellner H."/>
            <person name="Castanera R."/>
            <person name="Alfaro M."/>
            <person name="Ramirez L."/>
            <person name="Pisabarro A.G."/>
            <person name="Kuo A."/>
            <person name="Tritt A."/>
            <person name="Lipzen A."/>
            <person name="He G."/>
            <person name="Yan M."/>
            <person name="Ng V."/>
            <person name="Cullen D."/>
            <person name="Martin F."/>
            <person name="Rosso M.-N."/>
            <person name="Henrissat B."/>
            <person name="Hibbett D."/>
            <person name="Martinez A.T."/>
            <person name="Grigoriev I.V."/>
        </authorList>
    </citation>
    <scope>NUCLEOTIDE SEQUENCE</scope>
    <source>
        <strain evidence="3">AH 40177</strain>
    </source>
</reference>
<keyword evidence="2" id="KW-0812">Transmembrane</keyword>
<evidence type="ECO:0000313" key="3">
    <source>
        <dbReference type="EMBL" id="KAF9023316.1"/>
    </source>
</evidence>
<keyword evidence="2" id="KW-1133">Transmembrane helix</keyword>
<evidence type="ECO:0000256" key="1">
    <source>
        <dbReference type="SAM" id="MobiDB-lite"/>
    </source>
</evidence>
<dbReference type="OrthoDB" id="6776860at2759"/>
<sequence length="296" mass="33744">MIPPEDHDRQDELEDKGPLGPKTAAWPEDLLEAKVEDIPSLINLGPDIPLEILPRLKEVLIKDSGAFRIDGWLGEYKAKVPINLKDGAQPVSLPMYAASPLKREVIDTQVKNWLENEVIEPSLSPWGFPVVVVFVTFMPFHHYSKMFRLIPRLSETPSPSLTVSHGSDSSHDLWRLRNFILYFIPSDIPLDFTNSLLLRHSHFRRLYRPYLRPDILADSFGTHYFPTAVCSAPTFISFVFSTLLLIVLSFVLIPPRSGLGITSVRLYCLYLTIRSLVYKLGTLYYRSSAKNHESHE</sequence>
<keyword evidence="4" id="KW-1185">Reference proteome</keyword>
<dbReference type="Proteomes" id="UP000772434">
    <property type="component" value="Unassembled WGS sequence"/>
</dbReference>
<feature type="transmembrane region" description="Helical" evidence="2">
    <location>
        <begin position="266"/>
        <end position="285"/>
    </location>
</feature>
<protein>
    <submittedName>
        <fullName evidence="3">Uncharacterized protein</fullName>
    </submittedName>
</protein>
<dbReference type="EMBL" id="JADNRY010000971">
    <property type="protein sequence ID" value="KAF9023316.1"/>
    <property type="molecule type" value="Genomic_DNA"/>
</dbReference>
<dbReference type="InterPro" id="IPR043502">
    <property type="entry name" value="DNA/RNA_pol_sf"/>
</dbReference>
<proteinExistence type="predicted"/>
<dbReference type="AlphaFoldDB" id="A0A9P5TV34"/>
<accession>A0A9P5TV34</accession>